<dbReference type="OrthoDB" id="310895at2759"/>
<accession>A0A183ED42</accession>
<evidence type="ECO:0000256" key="6">
    <source>
        <dbReference type="ARBA" id="ARBA00039517"/>
    </source>
</evidence>
<dbReference type="Gene3D" id="3.40.309.10">
    <property type="entry name" value="Aldehyde Dehydrogenase, Chain A, domain 2"/>
    <property type="match status" value="1"/>
</dbReference>
<reference evidence="11 12" key="2">
    <citation type="submission" date="2018-11" db="EMBL/GenBank/DDBJ databases">
        <authorList>
            <consortium name="Pathogen Informatics"/>
        </authorList>
    </citation>
    <scope>NUCLEOTIDE SEQUENCE [LARGE SCALE GENOMIC DNA]</scope>
</reference>
<evidence type="ECO:0000313" key="11">
    <source>
        <dbReference type="EMBL" id="VDN32643.1"/>
    </source>
</evidence>
<dbReference type="InterPro" id="IPR016162">
    <property type="entry name" value="Ald_DH_N"/>
</dbReference>
<comment type="catalytic activity">
    <reaction evidence="8">
        <text>2-methyl-3-oxopropanoate + NAD(+) + CoA + H2O = propanoyl-CoA + hydrogencarbonate + NADH + H(+)</text>
        <dbReference type="Rhea" id="RHEA:20804"/>
        <dbReference type="ChEBI" id="CHEBI:15377"/>
        <dbReference type="ChEBI" id="CHEBI:15378"/>
        <dbReference type="ChEBI" id="CHEBI:17544"/>
        <dbReference type="ChEBI" id="CHEBI:57287"/>
        <dbReference type="ChEBI" id="CHEBI:57392"/>
        <dbReference type="ChEBI" id="CHEBI:57540"/>
        <dbReference type="ChEBI" id="CHEBI:57700"/>
        <dbReference type="ChEBI" id="CHEBI:57945"/>
        <dbReference type="EC" id="1.2.1.27"/>
    </reaction>
    <physiologicalReaction direction="left-to-right" evidence="8">
        <dbReference type="Rhea" id="RHEA:20805"/>
    </physiologicalReaction>
</comment>
<evidence type="ECO:0000313" key="13">
    <source>
        <dbReference type="WBParaSite" id="GPUH_0001890801-mRNA-1"/>
    </source>
</evidence>
<sequence>PDYEGEWYGYFHFPTLPNKKRFGREIARFPTAFANSVICISILGNTLVHKPSEHDPGVVLMLAELAKEAGIPDGCYNIIHGQHDSVNFICDNPDIKAVSFIGGNRAGEHIYARASKALKRVQCNMGAKCLGVVMPDATKTGLFRQLTSGAYGCSGQRCLALTTAILVGEAREWIPEIVEDAKNEVGEQALNFCNDSLDFHRNCTFDIISGCLQETDFGPMISKQAKERCLELIESARKDGCRVLLDGTNYTAKGYEKGFFVGATVIDGVKENMRCYKEEIFGPVLLLMCVDTLDEAIAIVNRNPYGNGTAIFTSSGATARKFEQQAEPGLVGINIPVPIPLPMFSFTGNKKSFAGDHNFYGKMGMHFYTQWKTITSLWREEVAGRNVYCDNFKMSRK</sequence>
<evidence type="ECO:0000256" key="7">
    <source>
        <dbReference type="ARBA" id="ARBA00042419"/>
    </source>
</evidence>
<comment type="catalytic activity">
    <reaction evidence="9">
        <text>3-oxopropanoate + NAD(+) + CoA + H2O = hydrogencarbonate + acetyl-CoA + NADH + H(+)</text>
        <dbReference type="Rhea" id="RHEA:76615"/>
        <dbReference type="ChEBI" id="CHEBI:15377"/>
        <dbReference type="ChEBI" id="CHEBI:15378"/>
        <dbReference type="ChEBI" id="CHEBI:17544"/>
        <dbReference type="ChEBI" id="CHEBI:33190"/>
        <dbReference type="ChEBI" id="CHEBI:57287"/>
        <dbReference type="ChEBI" id="CHEBI:57288"/>
        <dbReference type="ChEBI" id="CHEBI:57540"/>
        <dbReference type="ChEBI" id="CHEBI:57945"/>
        <dbReference type="EC" id="1.2.1.27"/>
    </reaction>
    <physiologicalReaction direction="left-to-right" evidence="9">
        <dbReference type="Rhea" id="RHEA:76616"/>
    </physiologicalReaction>
</comment>
<keyword evidence="4" id="KW-0520">NAD</keyword>
<dbReference type="InterPro" id="IPR015590">
    <property type="entry name" value="Aldehyde_DH_dom"/>
</dbReference>
<keyword evidence="12" id="KW-1185">Reference proteome</keyword>
<proteinExistence type="inferred from homology"/>
<dbReference type="SUPFAM" id="SSF53720">
    <property type="entry name" value="ALDH-like"/>
    <property type="match status" value="1"/>
</dbReference>
<dbReference type="FunFam" id="3.40.309.10:FF:000002">
    <property type="entry name" value="Methylmalonate-semialdehyde dehydrogenase (Acylating)"/>
    <property type="match status" value="1"/>
</dbReference>
<evidence type="ECO:0000256" key="8">
    <source>
        <dbReference type="ARBA" id="ARBA00047644"/>
    </source>
</evidence>
<gene>
    <name evidence="11" type="ORF">GPUH_LOCUS18883</name>
</gene>
<evidence type="ECO:0000256" key="4">
    <source>
        <dbReference type="ARBA" id="ARBA00023027"/>
    </source>
</evidence>
<dbReference type="EC" id="1.2.1.27" evidence="2"/>
<protein>
    <recommendedName>
        <fullName evidence="6">Probable methylmalonate-semialdehyde/malonate-semialdehyde dehydrogenase [acylating], mitochondrial</fullName>
        <ecNumber evidence="2">1.2.1.27</ecNumber>
    </recommendedName>
    <alternativeName>
        <fullName evidence="7">Malonate-semialdehyde dehydrogenase [acylating]</fullName>
    </alternativeName>
</protein>
<evidence type="ECO:0000256" key="2">
    <source>
        <dbReference type="ARBA" id="ARBA00013048"/>
    </source>
</evidence>
<dbReference type="Proteomes" id="UP000271098">
    <property type="component" value="Unassembled WGS sequence"/>
</dbReference>
<dbReference type="InterPro" id="IPR016161">
    <property type="entry name" value="Ald_DH/histidinol_DH"/>
</dbReference>
<dbReference type="InterPro" id="IPR016163">
    <property type="entry name" value="Ald_DH_C"/>
</dbReference>
<evidence type="ECO:0000256" key="3">
    <source>
        <dbReference type="ARBA" id="ARBA00023002"/>
    </source>
</evidence>
<dbReference type="PANTHER" id="PTHR43866">
    <property type="entry name" value="MALONATE-SEMIALDEHYDE DEHYDROGENASE"/>
    <property type="match status" value="1"/>
</dbReference>
<dbReference type="GO" id="GO:0004491">
    <property type="term" value="F:methylmalonate-semialdehyde dehydrogenase (acylating, NAD) activity"/>
    <property type="evidence" value="ECO:0007669"/>
    <property type="project" value="UniProtKB-EC"/>
</dbReference>
<comment type="similarity">
    <text evidence="1">Belongs to the aldehyde dehydrogenase family.</text>
</comment>
<dbReference type="WBParaSite" id="GPUH_0001890801-mRNA-1">
    <property type="protein sequence ID" value="GPUH_0001890801-mRNA-1"/>
    <property type="gene ID" value="GPUH_0001890801"/>
</dbReference>
<name>A0A183ED42_9BILA</name>
<dbReference type="InterPro" id="IPR010061">
    <property type="entry name" value="MeMal-semiAld_DH"/>
</dbReference>
<dbReference type="InterPro" id="IPR016160">
    <property type="entry name" value="Ald_DH_CS_CYS"/>
</dbReference>
<dbReference type="GO" id="GO:0005739">
    <property type="term" value="C:mitochondrion"/>
    <property type="evidence" value="ECO:0007669"/>
    <property type="project" value="TreeGrafter"/>
</dbReference>
<dbReference type="EMBL" id="UYRT01087519">
    <property type="protein sequence ID" value="VDN32643.1"/>
    <property type="molecule type" value="Genomic_DNA"/>
</dbReference>
<organism evidence="13">
    <name type="scientific">Gongylonema pulchrum</name>
    <dbReference type="NCBI Taxonomy" id="637853"/>
    <lineage>
        <taxon>Eukaryota</taxon>
        <taxon>Metazoa</taxon>
        <taxon>Ecdysozoa</taxon>
        <taxon>Nematoda</taxon>
        <taxon>Chromadorea</taxon>
        <taxon>Rhabditida</taxon>
        <taxon>Spirurina</taxon>
        <taxon>Spiruromorpha</taxon>
        <taxon>Spiruroidea</taxon>
        <taxon>Gongylonematidae</taxon>
        <taxon>Gongylonema</taxon>
    </lineage>
</organism>
<evidence type="ECO:0000259" key="10">
    <source>
        <dbReference type="Pfam" id="PF00171"/>
    </source>
</evidence>
<evidence type="ECO:0000313" key="12">
    <source>
        <dbReference type="Proteomes" id="UP000271098"/>
    </source>
</evidence>
<evidence type="ECO:0000256" key="9">
    <source>
        <dbReference type="ARBA" id="ARBA00048821"/>
    </source>
</evidence>
<feature type="domain" description="Aldehyde dehydrogenase" evidence="10">
    <location>
        <begin position="29"/>
        <end position="374"/>
    </location>
</feature>
<dbReference type="AlphaFoldDB" id="A0A183ED42"/>
<keyword evidence="3" id="KW-0560">Oxidoreductase</keyword>
<dbReference type="GO" id="GO:0006574">
    <property type="term" value="P:L-valine catabolic process"/>
    <property type="evidence" value="ECO:0007669"/>
    <property type="project" value="TreeGrafter"/>
</dbReference>
<dbReference type="GO" id="GO:0006210">
    <property type="term" value="P:thymine catabolic process"/>
    <property type="evidence" value="ECO:0007669"/>
    <property type="project" value="TreeGrafter"/>
</dbReference>
<evidence type="ECO:0000256" key="1">
    <source>
        <dbReference type="ARBA" id="ARBA00009986"/>
    </source>
</evidence>
<evidence type="ECO:0000256" key="5">
    <source>
        <dbReference type="ARBA" id="ARBA00037458"/>
    </source>
</evidence>
<dbReference type="Gene3D" id="3.40.605.10">
    <property type="entry name" value="Aldehyde Dehydrogenase, Chain A, domain 1"/>
    <property type="match status" value="1"/>
</dbReference>
<dbReference type="PROSITE" id="PS00070">
    <property type="entry name" value="ALDEHYDE_DEHYDR_CYS"/>
    <property type="match status" value="1"/>
</dbReference>
<dbReference type="PANTHER" id="PTHR43866:SF3">
    <property type="entry name" value="METHYLMALONATE-SEMIALDEHYDE DEHYDROGENASE [ACYLATING], MITOCHONDRIAL"/>
    <property type="match status" value="1"/>
</dbReference>
<comment type="function">
    <text evidence="5">Probable malonate and methylmalonate semialdehyde dehydrogenase involved in the catabolism of valine, thymine, and compounds catabolized by way of beta-alanine, including uracil and cytidine.</text>
</comment>
<dbReference type="Pfam" id="PF00171">
    <property type="entry name" value="Aldedh"/>
    <property type="match status" value="1"/>
</dbReference>
<reference evidence="13" key="1">
    <citation type="submission" date="2016-06" db="UniProtKB">
        <authorList>
            <consortium name="WormBaseParasite"/>
        </authorList>
    </citation>
    <scope>IDENTIFICATION</scope>
</reference>